<accession>A0A974HD39</accession>
<dbReference type="GO" id="GO:0005509">
    <property type="term" value="F:calcium ion binding"/>
    <property type="evidence" value="ECO:0007669"/>
    <property type="project" value="InterPro"/>
</dbReference>
<evidence type="ECO:0000259" key="5">
    <source>
        <dbReference type="PROSITE" id="PS50998"/>
    </source>
</evidence>
<dbReference type="PROSITE" id="PS00011">
    <property type="entry name" value="GLA_1"/>
    <property type="match status" value="1"/>
</dbReference>
<name>A0A974HD39_XENLA</name>
<feature type="chain" id="PRO_5037708817" description="Gla domain-containing protein" evidence="4">
    <location>
        <begin position="19"/>
        <end position="212"/>
    </location>
</feature>
<organism evidence="6 7">
    <name type="scientific">Xenopus laevis</name>
    <name type="common">African clawed frog</name>
    <dbReference type="NCBI Taxonomy" id="8355"/>
    <lineage>
        <taxon>Eukaryota</taxon>
        <taxon>Metazoa</taxon>
        <taxon>Chordata</taxon>
        <taxon>Craniata</taxon>
        <taxon>Vertebrata</taxon>
        <taxon>Euteleostomi</taxon>
        <taxon>Amphibia</taxon>
        <taxon>Batrachia</taxon>
        <taxon>Anura</taxon>
        <taxon>Pipoidea</taxon>
        <taxon>Pipidae</taxon>
        <taxon>Xenopodinae</taxon>
        <taxon>Xenopus</taxon>
        <taxon>Xenopus</taxon>
    </lineage>
</organism>
<evidence type="ECO:0000256" key="2">
    <source>
        <dbReference type="SAM" id="MobiDB-lite"/>
    </source>
</evidence>
<evidence type="ECO:0000313" key="6">
    <source>
        <dbReference type="EMBL" id="OCT73066.1"/>
    </source>
</evidence>
<dbReference type="PANTHER" id="PTHR24278:SF38">
    <property type="entry name" value="TRANSMEMBRANE GAMMA-CARBOXYGLUTAMIC ACID PROTEIN 4"/>
    <property type="match status" value="1"/>
</dbReference>
<reference evidence="7" key="1">
    <citation type="journal article" date="2016" name="Nature">
        <title>Genome evolution in the allotetraploid frog Xenopus laevis.</title>
        <authorList>
            <person name="Session A.M."/>
            <person name="Uno Y."/>
            <person name="Kwon T."/>
            <person name="Chapman J.A."/>
            <person name="Toyoda A."/>
            <person name="Takahashi S."/>
            <person name="Fukui A."/>
            <person name="Hikosaka A."/>
            <person name="Suzuki A."/>
            <person name="Kondo M."/>
            <person name="van Heeringen S.J."/>
            <person name="Quigley I."/>
            <person name="Heinz S."/>
            <person name="Ogino H."/>
            <person name="Ochi H."/>
            <person name="Hellsten U."/>
            <person name="Lyons J.B."/>
            <person name="Simakov O."/>
            <person name="Putnam N."/>
            <person name="Stites J."/>
            <person name="Kuroki Y."/>
            <person name="Tanaka T."/>
            <person name="Michiue T."/>
            <person name="Watanabe M."/>
            <person name="Bogdanovic O."/>
            <person name="Lister R."/>
            <person name="Georgiou G."/>
            <person name="Paranjpe S.S."/>
            <person name="van Kruijsbergen I."/>
            <person name="Shu S."/>
            <person name="Carlson J."/>
            <person name="Kinoshita T."/>
            <person name="Ohta Y."/>
            <person name="Mawaribuchi S."/>
            <person name="Jenkins J."/>
            <person name="Grimwood J."/>
            <person name="Schmutz J."/>
            <person name="Mitros T."/>
            <person name="Mozaffari S.V."/>
            <person name="Suzuki Y."/>
            <person name="Haramoto Y."/>
            <person name="Yamamoto T.S."/>
            <person name="Takagi C."/>
            <person name="Heald R."/>
            <person name="Miller K."/>
            <person name="Haudenschild C."/>
            <person name="Kitzman J."/>
            <person name="Nakayama T."/>
            <person name="Izutsu Y."/>
            <person name="Robert J."/>
            <person name="Fortriede J."/>
            <person name="Burns K."/>
            <person name="Lotay V."/>
            <person name="Karimi K."/>
            <person name="Yasuoka Y."/>
            <person name="Dichmann D.S."/>
            <person name="Flajnik M.F."/>
            <person name="Houston D.W."/>
            <person name="Shendure J."/>
            <person name="DuPasquier L."/>
            <person name="Vize P.D."/>
            <person name="Zorn A.M."/>
            <person name="Ito M."/>
            <person name="Marcotte E.M."/>
            <person name="Wallingford J.B."/>
            <person name="Ito Y."/>
            <person name="Asashima M."/>
            <person name="Ueno N."/>
            <person name="Matsuda Y."/>
            <person name="Veenstra G.J."/>
            <person name="Fujiyama A."/>
            <person name="Harland R.M."/>
            <person name="Taira M."/>
            <person name="Rokhsar D.S."/>
        </authorList>
    </citation>
    <scope>NUCLEOTIDE SEQUENCE [LARGE SCALE GENOMIC DNA]</scope>
    <source>
        <strain evidence="7">J</strain>
    </source>
</reference>
<dbReference type="PRINTS" id="PR00001">
    <property type="entry name" value="GLABLOOD"/>
</dbReference>
<dbReference type="FunFam" id="4.10.740.10:FF:000001">
    <property type="entry name" value="vitamin K-dependent protein S"/>
    <property type="match status" value="1"/>
</dbReference>
<dbReference type="InterPro" id="IPR017857">
    <property type="entry name" value="Coagulation_fac-like_Gla_dom"/>
</dbReference>
<dbReference type="SUPFAM" id="SSF57630">
    <property type="entry name" value="GLA-domain"/>
    <property type="match status" value="1"/>
</dbReference>
<evidence type="ECO:0000313" key="7">
    <source>
        <dbReference type="Proteomes" id="UP000694892"/>
    </source>
</evidence>
<dbReference type="GO" id="GO:0005886">
    <property type="term" value="C:plasma membrane"/>
    <property type="evidence" value="ECO:0007669"/>
    <property type="project" value="TreeGrafter"/>
</dbReference>
<protein>
    <recommendedName>
        <fullName evidence="5">Gla domain-containing protein</fullName>
    </recommendedName>
</protein>
<dbReference type="PROSITE" id="PS50998">
    <property type="entry name" value="GLA_2"/>
    <property type="match status" value="1"/>
</dbReference>
<dbReference type="EMBL" id="CM004478">
    <property type="protein sequence ID" value="OCT73066.1"/>
    <property type="molecule type" value="Genomic_DNA"/>
</dbReference>
<feature type="transmembrane region" description="Helical" evidence="3">
    <location>
        <begin position="115"/>
        <end position="137"/>
    </location>
</feature>
<proteinExistence type="predicted"/>
<feature type="compositionally biased region" description="Polar residues" evidence="2">
    <location>
        <begin position="203"/>
        <end position="212"/>
    </location>
</feature>
<evidence type="ECO:0000256" key="3">
    <source>
        <dbReference type="SAM" id="Phobius"/>
    </source>
</evidence>
<keyword evidence="4" id="KW-0732">Signal</keyword>
<evidence type="ECO:0000256" key="4">
    <source>
        <dbReference type="SAM" id="SignalP"/>
    </source>
</evidence>
<keyword evidence="3" id="KW-0472">Membrane</keyword>
<dbReference type="AlphaFoldDB" id="A0A974HD39"/>
<keyword evidence="3" id="KW-0812">Transmembrane</keyword>
<dbReference type="InterPro" id="IPR050442">
    <property type="entry name" value="Peptidase_S1_coag_factors"/>
</dbReference>
<feature type="region of interest" description="Disordered" evidence="2">
    <location>
        <begin position="180"/>
        <end position="212"/>
    </location>
</feature>
<feature type="signal peptide" evidence="4">
    <location>
        <begin position="1"/>
        <end position="18"/>
    </location>
</feature>
<feature type="domain" description="Gla" evidence="5">
    <location>
        <begin position="53"/>
        <end position="99"/>
    </location>
</feature>
<keyword evidence="1" id="KW-1015">Disulfide bond</keyword>
<evidence type="ECO:0000256" key="1">
    <source>
        <dbReference type="ARBA" id="ARBA00023157"/>
    </source>
</evidence>
<dbReference type="InterPro" id="IPR000294">
    <property type="entry name" value="GLA_domain"/>
</dbReference>
<dbReference type="Gene3D" id="4.10.740.10">
    <property type="entry name" value="Coagulation Factor IX"/>
    <property type="match status" value="1"/>
</dbReference>
<gene>
    <name evidence="6" type="ORF">XELAEV_18036045mg</name>
</gene>
<dbReference type="GO" id="GO:0005615">
    <property type="term" value="C:extracellular space"/>
    <property type="evidence" value="ECO:0007669"/>
    <property type="project" value="TreeGrafter"/>
</dbReference>
<dbReference type="Pfam" id="PF00594">
    <property type="entry name" value="Gla"/>
    <property type="match status" value="1"/>
</dbReference>
<dbReference type="PANTHER" id="PTHR24278">
    <property type="entry name" value="COAGULATION FACTOR"/>
    <property type="match status" value="1"/>
</dbReference>
<sequence>MMWRGCFLVLQVIAAASGFILPAQRVAPVQNPDKGVFLESSEANAFFVRRLLYNSWDFELVTPGNLERECYEEVCNYEEARECFEDDQKTKAFWKTYKNNGAGGDTSPSLDMSGLIAGLVGALILLIMIAVLIMYCVRYSVKASTRGRVPVHLASTLPAAAAAEDLPLTHLPLPHLSAPGLPSYEEALDASGTHDAPPPPYQRGSTRSTQPS</sequence>
<dbReference type="Proteomes" id="UP000694892">
    <property type="component" value="Chromosome 7L"/>
</dbReference>
<dbReference type="SMART" id="SM00069">
    <property type="entry name" value="GLA"/>
    <property type="match status" value="1"/>
</dbReference>
<dbReference type="InterPro" id="IPR035972">
    <property type="entry name" value="GLA-like_dom_SF"/>
</dbReference>
<dbReference type="OMA" id="ELFWESY"/>
<keyword evidence="3" id="KW-1133">Transmembrane helix</keyword>